<dbReference type="PANTHER" id="PTHR30026">
    <property type="entry name" value="OUTER MEMBRANE PROTEIN TOLC"/>
    <property type="match status" value="1"/>
</dbReference>
<dbReference type="Gene3D" id="1.20.1600.10">
    <property type="entry name" value="Outer membrane efflux proteins (OEP)"/>
    <property type="match status" value="1"/>
</dbReference>
<keyword evidence="5" id="KW-0812">Transmembrane</keyword>
<organism evidence="9">
    <name type="scientific">Arcobacter sp. AZ-2023</name>
    <dbReference type="NCBI Taxonomy" id="3074453"/>
    <lineage>
        <taxon>Bacteria</taxon>
        <taxon>Pseudomonadati</taxon>
        <taxon>Campylobacterota</taxon>
        <taxon>Epsilonproteobacteria</taxon>
        <taxon>Campylobacterales</taxon>
        <taxon>Arcobacteraceae</taxon>
        <taxon>Arcobacter</taxon>
    </lineage>
</organism>
<dbReference type="GO" id="GO:0042834">
    <property type="term" value="F:peptidoglycan binding"/>
    <property type="evidence" value="ECO:0007669"/>
    <property type="project" value="InterPro"/>
</dbReference>
<evidence type="ECO:0000313" key="9">
    <source>
        <dbReference type="EMBL" id="WNL29045.1"/>
    </source>
</evidence>
<dbReference type="EMBL" id="CP134854">
    <property type="protein sequence ID" value="WNL29045.1"/>
    <property type="molecule type" value="Genomic_DNA"/>
</dbReference>
<protein>
    <submittedName>
        <fullName evidence="9">TolC family protein</fullName>
    </submittedName>
</protein>
<dbReference type="PANTHER" id="PTHR30026:SF20">
    <property type="entry name" value="OUTER MEMBRANE PROTEIN TOLC"/>
    <property type="match status" value="1"/>
</dbReference>
<dbReference type="AlphaFoldDB" id="A0AA96DJ60"/>
<keyword evidence="3" id="KW-0813">Transport</keyword>
<reference evidence="9" key="1">
    <citation type="submission" date="2023-09" db="EMBL/GenBank/DDBJ databases">
        <title>Arcobacter tbilisiensis sp. nov. isolated from chicken meat in Tbilisi, Georgia.</title>
        <authorList>
            <person name="Matthias R."/>
            <person name="Zautner A.E."/>
        </authorList>
    </citation>
    <scope>NUCLEOTIDE SEQUENCE</scope>
    <source>
        <strain evidence="9">LEO 52</strain>
    </source>
</reference>
<comment type="similarity">
    <text evidence="2">Belongs to the outer membrane factor (OMF) (TC 1.B.17) family.</text>
</comment>
<gene>
    <name evidence="9" type="ORF">RMQ68_06635</name>
</gene>
<dbReference type="Pfam" id="PF02321">
    <property type="entry name" value="OEP"/>
    <property type="match status" value="1"/>
</dbReference>
<dbReference type="InterPro" id="IPR051906">
    <property type="entry name" value="TolC-like"/>
</dbReference>
<evidence type="ECO:0000256" key="1">
    <source>
        <dbReference type="ARBA" id="ARBA00004442"/>
    </source>
</evidence>
<dbReference type="GO" id="GO:1990281">
    <property type="term" value="C:efflux pump complex"/>
    <property type="evidence" value="ECO:0007669"/>
    <property type="project" value="TreeGrafter"/>
</dbReference>
<dbReference type="GO" id="GO:0009279">
    <property type="term" value="C:cell outer membrane"/>
    <property type="evidence" value="ECO:0007669"/>
    <property type="project" value="UniProtKB-SubCell"/>
</dbReference>
<evidence type="ECO:0000256" key="5">
    <source>
        <dbReference type="ARBA" id="ARBA00022692"/>
    </source>
</evidence>
<dbReference type="SUPFAM" id="SSF56954">
    <property type="entry name" value="Outer membrane efflux proteins (OEP)"/>
    <property type="match status" value="1"/>
</dbReference>
<accession>A0AA96DJ60</accession>
<feature type="compositionally biased region" description="Polar residues" evidence="8">
    <location>
        <begin position="780"/>
        <end position="800"/>
    </location>
</feature>
<evidence type="ECO:0000256" key="7">
    <source>
        <dbReference type="ARBA" id="ARBA00023237"/>
    </source>
</evidence>
<comment type="subcellular location">
    <subcellularLocation>
        <location evidence="1">Cell outer membrane</location>
    </subcellularLocation>
</comment>
<dbReference type="GO" id="GO:0015562">
    <property type="term" value="F:efflux transmembrane transporter activity"/>
    <property type="evidence" value="ECO:0007669"/>
    <property type="project" value="InterPro"/>
</dbReference>
<evidence type="ECO:0000256" key="4">
    <source>
        <dbReference type="ARBA" id="ARBA00022452"/>
    </source>
</evidence>
<evidence type="ECO:0000256" key="3">
    <source>
        <dbReference type="ARBA" id="ARBA00022448"/>
    </source>
</evidence>
<sequence>MNKQLIFITIFFGILLSANEDAFIKNYNENLNIAEPEILKNNYFFENKEYLDISKYKKVSLMDVVLETISNSDLLKASREKVIQSELKLKDAIAGYYPTLNLESETGRTKSTSYGSSEKYKYYDDRNLKFILSQNIYSGLETTNTIKSLEKKLSVEKNQYEILLQEQITKAIKAYFDVVFSHKSVLASERNMIKLNKILEIITIKYDNGAATIGDLTAIKANVSNSETQLTKVKSKLTESMKYYEYIVGEKYYQTLPYEKNFNINISSFDLLYERALTRNSTILNYYNLIESEKFNLKSKESSFSPKLDFEVSLDNILDQEDYKGREQDLNAKLKFTMNLYNGGKDQNKILTSYSSLRALNFELNEEKKKLKWNIAKLFTSIQSTNESLKSNISEIVSLRKMVDAYWEEFNLGQQDLQSLLQGYKQLNSAEIELIKNESSNTIDLFSLLGYTGDLLSFFDLDPVHPKYIDFSKSNYSQNVYIDDKFLNEKERNEKEYEKRKDEEFKRLLANQKLKDINIDNFIKNFMLANDEFFTLEIGKFKNNKEATDFIKNNNLDMNSFAFDIIENSIVTSKISHGIFSNMELAKASKDKLSEKYKNSQIIIKKIKDVKKHYSEYISGLKINLPKPEIKIIEKINTIEKIKQKKESVFVFDQDIMNKFLNADDDLYTIHITSFSENKYLENILSNNINLYSNSYVYTYSNGRILIRWNYGIYKTYEDAQEAIKDLGEVVNSYYPVVQKISKEKELYNSYPKPKEEDIKEVEFEYIDVSSKTEYKDLPASNNKELNNSSQEDYSNTGTR</sequence>
<dbReference type="InterPro" id="IPR003423">
    <property type="entry name" value="OMP_efflux"/>
</dbReference>
<dbReference type="InterPro" id="IPR036680">
    <property type="entry name" value="SPOR-like_sf"/>
</dbReference>
<keyword evidence="4" id="KW-1134">Transmembrane beta strand</keyword>
<dbReference type="Gene3D" id="3.30.70.1070">
    <property type="entry name" value="Sporulation related repeat"/>
    <property type="match status" value="2"/>
</dbReference>
<evidence type="ECO:0000256" key="2">
    <source>
        <dbReference type="ARBA" id="ARBA00007613"/>
    </source>
</evidence>
<name>A0AA96DJ60_9BACT</name>
<proteinExistence type="inferred from homology"/>
<evidence type="ECO:0000256" key="8">
    <source>
        <dbReference type="SAM" id="MobiDB-lite"/>
    </source>
</evidence>
<feature type="region of interest" description="Disordered" evidence="8">
    <location>
        <begin position="777"/>
        <end position="800"/>
    </location>
</feature>
<evidence type="ECO:0000256" key="6">
    <source>
        <dbReference type="ARBA" id="ARBA00023136"/>
    </source>
</evidence>
<dbReference type="GO" id="GO:0015288">
    <property type="term" value="F:porin activity"/>
    <property type="evidence" value="ECO:0007669"/>
    <property type="project" value="TreeGrafter"/>
</dbReference>
<keyword evidence="7" id="KW-0998">Cell outer membrane</keyword>
<keyword evidence="6" id="KW-0472">Membrane</keyword>